<feature type="region of interest" description="Disordered" evidence="1">
    <location>
        <begin position="1"/>
        <end position="24"/>
    </location>
</feature>
<accession>A0A2U1MUS8</accession>
<dbReference type="PANTHER" id="PTHR45463">
    <property type="entry name" value="OS09G0392200 PROTEIN"/>
    <property type="match status" value="1"/>
</dbReference>
<gene>
    <name evidence="2" type="ORF">CTI12_AA337680</name>
</gene>
<dbReference type="InterPro" id="IPR036047">
    <property type="entry name" value="F-box-like_dom_sf"/>
</dbReference>
<evidence type="ECO:0000313" key="3">
    <source>
        <dbReference type="Proteomes" id="UP000245207"/>
    </source>
</evidence>
<dbReference type="OrthoDB" id="642536at2759"/>
<protein>
    <submittedName>
        <fullName evidence="2">F-box domain-containing protein</fullName>
    </submittedName>
</protein>
<feature type="compositionally biased region" description="Basic and acidic residues" evidence="1">
    <location>
        <begin position="10"/>
        <end position="21"/>
    </location>
</feature>
<evidence type="ECO:0000256" key="1">
    <source>
        <dbReference type="SAM" id="MobiDB-lite"/>
    </source>
</evidence>
<dbReference type="Proteomes" id="UP000245207">
    <property type="component" value="Unassembled WGS sequence"/>
</dbReference>
<dbReference type="AlphaFoldDB" id="A0A2U1MUS8"/>
<organism evidence="2 3">
    <name type="scientific">Artemisia annua</name>
    <name type="common">Sweet wormwood</name>
    <dbReference type="NCBI Taxonomy" id="35608"/>
    <lineage>
        <taxon>Eukaryota</taxon>
        <taxon>Viridiplantae</taxon>
        <taxon>Streptophyta</taxon>
        <taxon>Embryophyta</taxon>
        <taxon>Tracheophyta</taxon>
        <taxon>Spermatophyta</taxon>
        <taxon>Magnoliopsida</taxon>
        <taxon>eudicotyledons</taxon>
        <taxon>Gunneridae</taxon>
        <taxon>Pentapetalae</taxon>
        <taxon>asterids</taxon>
        <taxon>campanulids</taxon>
        <taxon>Asterales</taxon>
        <taxon>Asteraceae</taxon>
        <taxon>Asteroideae</taxon>
        <taxon>Anthemideae</taxon>
        <taxon>Artemisiinae</taxon>
        <taxon>Artemisia</taxon>
    </lineage>
</organism>
<dbReference type="SUPFAM" id="SSF81383">
    <property type="entry name" value="F-box domain"/>
    <property type="match status" value="1"/>
</dbReference>
<dbReference type="EMBL" id="PKPP01004304">
    <property type="protein sequence ID" value="PWA65015.1"/>
    <property type="molecule type" value="Genomic_DNA"/>
</dbReference>
<dbReference type="PANTHER" id="PTHR45463:SF8">
    <property type="entry name" value="OS09G0392200 PROTEIN"/>
    <property type="match status" value="1"/>
</dbReference>
<evidence type="ECO:0000313" key="2">
    <source>
        <dbReference type="EMBL" id="PWA65015.1"/>
    </source>
</evidence>
<name>A0A2U1MUS8_ARTAN</name>
<reference evidence="2 3" key="1">
    <citation type="journal article" date="2018" name="Mol. Plant">
        <title>The genome of Artemisia annua provides insight into the evolution of Asteraceae family and artemisinin biosynthesis.</title>
        <authorList>
            <person name="Shen Q."/>
            <person name="Zhang L."/>
            <person name="Liao Z."/>
            <person name="Wang S."/>
            <person name="Yan T."/>
            <person name="Shi P."/>
            <person name="Liu M."/>
            <person name="Fu X."/>
            <person name="Pan Q."/>
            <person name="Wang Y."/>
            <person name="Lv Z."/>
            <person name="Lu X."/>
            <person name="Zhang F."/>
            <person name="Jiang W."/>
            <person name="Ma Y."/>
            <person name="Chen M."/>
            <person name="Hao X."/>
            <person name="Li L."/>
            <person name="Tang Y."/>
            <person name="Lv G."/>
            <person name="Zhou Y."/>
            <person name="Sun X."/>
            <person name="Brodelius P.E."/>
            <person name="Rose J.K.C."/>
            <person name="Tang K."/>
        </authorList>
    </citation>
    <scope>NUCLEOTIDE SEQUENCE [LARGE SCALE GENOMIC DNA]</scope>
    <source>
        <strain evidence="3">cv. Huhao1</strain>
        <tissue evidence="2">Leaf</tissue>
    </source>
</reference>
<sequence length="259" mass="29935">MLRMAKTRSMTREQKRLKTSEEGGSASWSDLFGDLLIIVMMRLGLVDFVSFSGVWKRWRSIAHSQWKTFMGSVAELGFQNRVCTFARMVLEGYAPYVFYTTRRILGRGFWLEDFEGRRFKTIRRHGTHRTCIGSTRGYLIMFGRLTSDFWLVNPITRHEFHFTDFPWPQITHHPANFREKTIGQYAFYFNGMCTSAAATAIKPNTEAHGGGRTQSKILCFRSADQSRKEGGLRTIASSMWYFPQDCLNVKLAPMGEMED</sequence>
<comment type="caution">
    <text evidence="2">The sequence shown here is derived from an EMBL/GenBank/DDBJ whole genome shotgun (WGS) entry which is preliminary data.</text>
</comment>
<keyword evidence="3" id="KW-1185">Reference proteome</keyword>
<proteinExistence type="predicted"/>